<protein>
    <submittedName>
        <fullName evidence="2">Uncharacterized protein</fullName>
    </submittedName>
</protein>
<feature type="region of interest" description="Disordered" evidence="1">
    <location>
        <begin position="1"/>
        <end position="20"/>
    </location>
</feature>
<sequence length="57" mass="6484">MSKNNSKNNSKNKSNNNKSEKVFVEQGYNYFANGIGQVGKWTGTKYGSNYLNYIPEK</sequence>
<evidence type="ECO:0000313" key="2">
    <source>
        <dbReference type="EMBL" id="QHT32266.1"/>
    </source>
</evidence>
<feature type="compositionally biased region" description="Low complexity" evidence="1">
    <location>
        <begin position="1"/>
        <end position="17"/>
    </location>
</feature>
<evidence type="ECO:0000256" key="1">
    <source>
        <dbReference type="SAM" id="MobiDB-lite"/>
    </source>
</evidence>
<accession>A0A6C0ESV7</accession>
<dbReference type="AlphaFoldDB" id="A0A6C0ESV7"/>
<proteinExistence type="predicted"/>
<organism evidence="2">
    <name type="scientific">viral metagenome</name>
    <dbReference type="NCBI Taxonomy" id="1070528"/>
    <lineage>
        <taxon>unclassified sequences</taxon>
        <taxon>metagenomes</taxon>
        <taxon>organismal metagenomes</taxon>
    </lineage>
</organism>
<name>A0A6C0ESV7_9ZZZZ</name>
<dbReference type="EMBL" id="MN738933">
    <property type="protein sequence ID" value="QHT32266.1"/>
    <property type="molecule type" value="Genomic_DNA"/>
</dbReference>
<reference evidence="2" key="1">
    <citation type="journal article" date="2020" name="Nature">
        <title>Giant virus diversity and host interactions through global metagenomics.</title>
        <authorList>
            <person name="Schulz F."/>
            <person name="Roux S."/>
            <person name="Paez-Espino D."/>
            <person name="Jungbluth S."/>
            <person name="Walsh D.A."/>
            <person name="Denef V.J."/>
            <person name="McMahon K.D."/>
            <person name="Konstantinidis K.T."/>
            <person name="Eloe-Fadrosh E.A."/>
            <person name="Kyrpides N.C."/>
            <person name="Woyke T."/>
        </authorList>
    </citation>
    <scope>NUCLEOTIDE SEQUENCE</scope>
    <source>
        <strain evidence="2">GVMAG-M-3300009159-65</strain>
    </source>
</reference>